<dbReference type="PANTHER" id="PTHR46558">
    <property type="entry name" value="TRACRIPTIONAL REGULATORY PROTEIN-RELATED-RELATED"/>
    <property type="match status" value="1"/>
</dbReference>
<keyword evidence="2" id="KW-1133">Transmembrane helix</keyword>
<reference evidence="5" key="1">
    <citation type="journal article" date="2019" name="Int. J. Syst. Evol. Microbiol.">
        <title>The Global Catalogue of Microorganisms (GCM) 10K type strain sequencing project: providing services to taxonomists for standard genome sequencing and annotation.</title>
        <authorList>
            <consortium name="The Broad Institute Genomics Platform"/>
            <consortium name="The Broad Institute Genome Sequencing Center for Infectious Disease"/>
            <person name="Wu L."/>
            <person name="Ma J."/>
        </authorList>
    </citation>
    <scope>NUCLEOTIDE SEQUENCE [LARGE SCALE GENOMIC DNA]</scope>
    <source>
        <strain evidence="5">CCUG 56608</strain>
    </source>
</reference>
<dbReference type="InterPro" id="IPR001387">
    <property type="entry name" value="Cro/C1-type_HTH"/>
</dbReference>
<name>A0ABW3NJY1_9BACI</name>
<dbReference type="CDD" id="cd00093">
    <property type="entry name" value="HTH_XRE"/>
    <property type="match status" value="1"/>
</dbReference>
<feature type="domain" description="HTH cro/C1-type" evidence="3">
    <location>
        <begin position="7"/>
        <end position="61"/>
    </location>
</feature>
<keyword evidence="1" id="KW-0238">DNA-binding</keyword>
<protein>
    <submittedName>
        <fullName evidence="4">Helix-turn-helix domain-containing protein</fullName>
    </submittedName>
</protein>
<comment type="caution">
    <text evidence="4">The sequence shown here is derived from an EMBL/GenBank/DDBJ whole genome shotgun (WGS) entry which is preliminary data.</text>
</comment>
<feature type="transmembrane region" description="Helical" evidence="2">
    <location>
        <begin position="83"/>
        <end position="100"/>
    </location>
</feature>
<evidence type="ECO:0000313" key="4">
    <source>
        <dbReference type="EMBL" id="MFD1067319.1"/>
    </source>
</evidence>
<evidence type="ECO:0000256" key="2">
    <source>
        <dbReference type="SAM" id="Phobius"/>
    </source>
</evidence>
<feature type="transmembrane region" description="Helical" evidence="2">
    <location>
        <begin position="106"/>
        <end position="123"/>
    </location>
</feature>
<organism evidence="4 5">
    <name type="scientific">Oceanobacillus locisalsi</name>
    <dbReference type="NCBI Taxonomy" id="546107"/>
    <lineage>
        <taxon>Bacteria</taxon>
        <taxon>Bacillati</taxon>
        <taxon>Bacillota</taxon>
        <taxon>Bacilli</taxon>
        <taxon>Bacillales</taxon>
        <taxon>Bacillaceae</taxon>
        <taxon>Oceanobacillus</taxon>
    </lineage>
</organism>
<dbReference type="Gene3D" id="1.10.260.40">
    <property type="entry name" value="lambda repressor-like DNA-binding domains"/>
    <property type="match status" value="1"/>
</dbReference>
<keyword evidence="2" id="KW-0472">Membrane</keyword>
<sequence>MEIGKHIQYYRKRDGLTQEDLAEKLLVSRNSVSNWERGKNYPDIEMLWKMSILFNVTIDYLVKGDLEKMKKELEVGYFNQWSMVMIIAFSLLALFILPSFHYFNSYGFLVLVPLGLVGIYAGYRTEVYKRKIKQNNNLKTYEQILNYIESDGQNQDTEYHYHRPKNIVTLSIYCIIYFVLLFVLIMLFL</sequence>
<feature type="transmembrane region" description="Helical" evidence="2">
    <location>
        <begin position="167"/>
        <end position="188"/>
    </location>
</feature>
<dbReference type="PROSITE" id="PS50943">
    <property type="entry name" value="HTH_CROC1"/>
    <property type="match status" value="1"/>
</dbReference>
<dbReference type="EMBL" id="JBHTKK010000021">
    <property type="protein sequence ID" value="MFD1067319.1"/>
    <property type="molecule type" value="Genomic_DNA"/>
</dbReference>
<dbReference type="Proteomes" id="UP001597041">
    <property type="component" value="Unassembled WGS sequence"/>
</dbReference>
<evidence type="ECO:0000313" key="5">
    <source>
        <dbReference type="Proteomes" id="UP001597041"/>
    </source>
</evidence>
<proteinExistence type="predicted"/>
<gene>
    <name evidence="4" type="ORF">ACFQ19_15035</name>
</gene>
<evidence type="ECO:0000259" key="3">
    <source>
        <dbReference type="PROSITE" id="PS50943"/>
    </source>
</evidence>
<accession>A0ABW3NJY1</accession>
<keyword evidence="5" id="KW-1185">Reference proteome</keyword>
<keyword evidence="2" id="KW-0812">Transmembrane</keyword>
<dbReference type="SMART" id="SM00530">
    <property type="entry name" value="HTH_XRE"/>
    <property type="match status" value="1"/>
</dbReference>
<dbReference type="Pfam" id="PF01381">
    <property type="entry name" value="HTH_3"/>
    <property type="match status" value="1"/>
</dbReference>
<dbReference type="InterPro" id="IPR010982">
    <property type="entry name" value="Lambda_DNA-bd_dom_sf"/>
</dbReference>
<evidence type="ECO:0000256" key="1">
    <source>
        <dbReference type="ARBA" id="ARBA00023125"/>
    </source>
</evidence>
<dbReference type="RefSeq" id="WP_379593420.1">
    <property type="nucleotide sequence ID" value="NZ_JBHTKK010000021.1"/>
</dbReference>
<dbReference type="PANTHER" id="PTHR46558:SF15">
    <property type="entry name" value="HELIX-TURN-HELIX DOMAIN PROTEIN"/>
    <property type="match status" value="1"/>
</dbReference>
<dbReference type="SUPFAM" id="SSF47413">
    <property type="entry name" value="lambda repressor-like DNA-binding domains"/>
    <property type="match status" value="1"/>
</dbReference>